<comment type="caution">
    <text evidence="1">The sequence shown here is derived from an EMBL/GenBank/DDBJ whole genome shotgun (WGS) entry which is preliminary data.</text>
</comment>
<dbReference type="Gene3D" id="2.40.10.10">
    <property type="entry name" value="Trypsin-like serine proteases"/>
    <property type="match status" value="2"/>
</dbReference>
<dbReference type="EMBL" id="MFDO01000018">
    <property type="protein sequence ID" value="OGE65375.1"/>
    <property type="molecule type" value="Genomic_DNA"/>
</dbReference>
<evidence type="ECO:0000313" key="1">
    <source>
        <dbReference type="EMBL" id="OGE65375.1"/>
    </source>
</evidence>
<dbReference type="SUPFAM" id="SSF50494">
    <property type="entry name" value="Trypsin-like serine proteases"/>
    <property type="match status" value="1"/>
</dbReference>
<reference evidence="1 2" key="1">
    <citation type="journal article" date="2016" name="Nat. Commun.">
        <title>Thousands of microbial genomes shed light on interconnected biogeochemical processes in an aquifer system.</title>
        <authorList>
            <person name="Anantharaman K."/>
            <person name="Brown C.T."/>
            <person name="Hug L.A."/>
            <person name="Sharon I."/>
            <person name="Castelle C.J."/>
            <person name="Probst A.J."/>
            <person name="Thomas B.C."/>
            <person name="Singh A."/>
            <person name="Wilkins M.J."/>
            <person name="Karaoz U."/>
            <person name="Brodie E.L."/>
            <person name="Williams K.H."/>
            <person name="Hubbard S.S."/>
            <person name="Banfield J.F."/>
        </authorList>
    </citation>
    <scope>NUCLEOTIDE SEQUENCE [LARGE SCALE GENOMIC DNA]</scope>
</reference>
<dbReference type="InterPro" id="IPR043504">
    <property type="entry name" value="Peptidase_S1_PA_chymotrypsin"/>
</dbReference>
<proteinExistence type="predicted"/>
<dbReference type="AlphaFoldDB" id="A0A1F5MJ43"/>
<dbReference type="Pfam" id="PF13365">
    <property type="entry name" value="Trypsin_2"/>
    <property type="match status" value="1"/>
</dbReference>
<evidence type="ECO:0008006" key="3">
    <source>
        <dbReference type="Google" id="ProtNLM"/>
    </source>
</evidence>
<name>A0A1F5MJ43_9BACT</name>
<evidence type="ECO:0000313" key="2">
    <source>
        <dbReference type="Proteomes" id="UP000178017"/>
    </source>
</evidence>
<dbReference type="Proteomes" id="UP000178017">
    <property type="component" value="Unassembled WGS sequence"/>
</dbReference>
<sequence>MDIIENGYRPATEVKGVLTTEIFKNPKPEDVIHYFRSEKSIVPELQQAIQATVLISKDRNLPSGSGVIVNYEGKKYVITATHVIGDLIVDANTVEHCYYKDRKGEIKEVDLTQADLLYESTTAEEKGLQATDVAIFPFEGDNEGVEMSSLDINPDDNQAGAAIGFPGEFHEAWKKKLDPLVSMGSIYKKKPKEVTPALRAILDEYSQKTRRKEGQDLHVYFTGRVVPGNSGGPLVNKDGKALAVCHGPRGHLGKEDGIERFSDFRPILKEIVQIPSPS</sequence>
<protein>
    <recommendedName>
        <fullName evidence="3">Peptidase S1 domain-containing protein</fullName>
    </recommendedName>
</protein>
<organism evidence="1 2">
    <name type="scientific">Candidatus Daviesbacteria bacterium RIFCSPLOWO2_01_FULL_40_24</name>
    <dbReference type="NCBI Taxonomy" id="1797787"/>
    <lineage>
        <taxon>Bacteria</taxon>
        <taxon>Candidatus Daviesiibacteriota</taxon>
    </lineage>
</organism>
<accession>A0A1F5MJ43</accession>
<dbReference type="InterPro" id="IPR009003">
    <property type="entry name" value="Peptidase_S1_PA"/>
</dbReference>
<gene>
    <name evidence="1" type="ORF">A3B49_00610</name>
</gene>